<evidence type="ECO:0008006" key="4">
    <source>
        <dbReference type="Google" id="ProtNLM"/>
    </source>
</evidence>
<organism evidence="2 3">
    <name type="scientific">Datura stramonium</name>
    <name type="common">Jimsonweed</name>
    <name type="synonym">Common thornapple</name>
    <dbReference type="NCBI Taxonomy" id="4076"/>
    <lineage>
        <taxon>Eukaryota</taxon>
        <taxon>Viridiplantae</taxon>
        <taxon>Streptophyta</taxon>
        <taxon>Embryophyta</taxon>
        <taxon>Tracheophyta</taxon>
        <taxon>Spermatophyta</taxon>
        <taxon>Magnoliopsida</taxon>
        <taxon>eudicotyledons</taxon>
        <taxon>Gunneridae</taxon>
        <taxon>Pentapetalae</taxon>
        <taxon>asterids</taxon>
        <taxon>lamiids</taxon>
        <taxon>Solanales</taxon>
        <taxon>Solanaceae</taxon>
        <taxon>Solanoideae</taxon>
        <taxon>Datureae</taxon>
        <taxon>Datura</taxon>
    </lineage>
</organism>
<dbReference type="EMBL" id="JACEIK010002863">
    <property type="protein sequence ID" value="MCD9639202.1"/>
    <property type="molecule type" value="Genomic_DNA"/>
</dbReference>
<sequence length="149" mass="17492">MVGCTGKTAYKERMERMHIHLDDDTCCLCDDQSRETASHLFGSCTWFKQVLAEVSLWTKDKFLVGNRRQVLLAIKRKHRKQFMNEFMAAVWGAIIYHTWRAKNLKNFKGITVHTSDVVTLIRQDLVERVDFLKASKKARRCRFVQNILI</sequence>
<comment type="caution">
    <text evidence="2">The sequence shown here is derived from an EMBL/GenBank/DDBJ whole genome shotgun (WGS) entry which is preliminary data.</text>
</comment>
<feature type="transmembrane region" description="Helical" evidence="1">
    <location>
        <begin position="82"/>
        <end position="99"/>
    </location>
</feature>
<evidence type="ECO:0000313" key="2">
    <source>
        <dbReference type="EMBL" id="MCD9639202.1"/>
    </source>
</evidence>
<keyword evidence="1" id="KW-0472">Membrane</keyword>
<evidence type="ECO:0000313" key="3">
    <source>
        <dbReference type="Proteomes" id="UP000823775"/>
    </source>
</evidence>
<reference evidence="2 3" key="1">
    <citation type="journal article" date="2021" name="BMC Genomics">
        <title>Datura genome reveals duplications of psychoactive alkaloid biosynthetic genes and high mutation rate following tissue culture.</title>
        <authorList>
            <person name="Rajewski A."/>
            <person name="Carter-House D."/>
            <person name="Stajich J."/>
            <person name="Litt A."/>
        </authorList>
    </citation>
    <scope>NUCLEOTIDE SEQUENCE [LARGE SCALE GENOMIC DNA]</scope>
    <source>
        <strain evidence="2">AR-01</strain>
    </source>
</reference>
<proteinExistence type="predicted"/>
<evidence type="ECO:0000256" key="1">
    <source>
        <dbReference type="SAM" id="Phobius"/>
    </source>
</evidence>
<keyword evidence="3" id="KW-1185">Reference proteome</keyword>
<protein>
    <recommendedName>
        <fullName evidence="4">Reverse transcriptase zinc-binding domain-containing protein</fullName>
    </recommendedName>
</protein>
<accession>A0ABS8UYK9</accession>
<name>A0ABS8UYK9_DATST</name>
<keyword evidence="1" id="KW-1133">Transmembrane helix</keyword>
<gene>
    <name evidence="2" type="ORF">HAX54_023580</name>
</gene>
<keyword evidence="1" id="KW-0812">Transmembrane</keyword>
<dbReference type="Proteomes" id="UP000823775">
    <property type="component" value="Unassembled WGS sequence"/>
</dbReference>